<keyword evidence="2" id="KW-1185">Reference proteome</keyword>
<evidence type="ECO:0000313" key="2">
    <source>
        <dbReference type="Proteomes" id="UP001497392"/>
    </source>
</evidence>
<gene>
    <name evidence="1" type="primary">g8703</name>
    <name evidence="1" type="ORF">VP750_LOCUS7818</name>
</gene>
<reference evidence="1 2" key="1">
    <citation type="submission" date="2024-06" db="EMBL/GenBank/DDBJ databases">
        <authorList>
            <person name="Kraege A."/>
            <person name="Thomma B."/>
        </authorList>
    </citation>
    <scope>NUCLEOTIDE SEQUENCE [LARGE SCALE GENOMIC DNA]</scope>
</reference>
<proteinExistence type="predicted"/>
<organism evidence="1 2">
    <name type="scientific">Coccomyxa viridis</name>
    <dbReference type="NCBI Taxonomy" id="1274662"/>
    <lineage>
        <taxon>Eukaryota</taxon>
        <taxon>Viridiplantae</taxon>
        <taxon>Chlorophyta</taxon>
        <taxon>core chlorophytes</taxon>
        <taxon>Trebouxiophyceae</taxon>
        <taxon>Trebouxiophyceae incertae sedis</taxon>
        <taxon>Coccomyxaceae</taxon>
        <taxon>Coccomyxa</taxon>
    </lineage>
</organism>
<dbReference type="Proteomes" id="UP001497392">
    <property type="component" value="Unassembled WGS sequence"/>
</dbReference>
<sequence>MGEITLDDQCELRLEKPLFNPSDKVESMQHIEQAEDHMPDEVELIDFRKALKPYSIGYIPYLKNMIKLDSNDMEWVYTARDYPELLNFFPSHPRPFDSYGTTDVAVVQRSAVRANRGLKRDCWCSLTSTGTLVKMTTQQR</sequence>
<comment type="caution">
    <text evidence="1">The sequence shown here is derived from an EMBL/GenBank/DDBJ whole genome shotgun (WGS) entry which is preliminary data.</text>
</comment>
<dbReference type="EMBL" id="CAXHTA020000015">
    <property type="protein sequence ID" value="CAL5225912.1"/>
    <property type="molecule type" value="Genomic_DNA"/>
</dbReference>
<protein>
    <submittedName>
        <fullName evidence="1">G8703 protein</fullName>
    </submittedName>
</protein>
<accession>A0ABP1G109</accession>
<name>A0ABP1G109_9CHLO</name>
<evidence type="ECO:0000313" key="1">
    <source>
        <dbReference type="EMBL" id="CAL5225912.1"/>
    </source>
</evidence>